<comment type="caution">
    <text evidence="2">The sequence shown here is derived from an EMBL/GenBank/DDBJ whole genome shotgun (WGS) entry which is preliminary data.</text>
</comment>
<dbReference type="SUPFAM" id="SSF51182">
    <property type="entry name" value="RmlC-like cupins"/>
    <property type="match status" value="1"/>
</dbReference>
<feature type="domain" description="(S)-ureidoglycine aminohydrolase cupin" evidence="1">
    <location>
        <begin position="45"/>
        <end position="119"/>
    </location>
</feature>
<evidence type="ECO:0000259" key="1">
    <source>
        <dbReference type="Pfam" id="PF05899"/>
    </source>
</evidence>
<sequence>MNPGNGHLNGQLVVDANACPVQLEALPPEEILTGAPQAGIAELGTLGGAEYGLWEMSVGTATDVEADEVFVVTAGEGTVLIAPFGGAPARTLHLIPGSIVRLHAGMHTTWTVTSALRKVWFAPHTPEMA</sequence>
<dbReference type="PANTHER" id="PTHR40943:SF1">
    <property type="entry name" value="CYTOPLASMIC PROTEIN"/>
    <property type="match status" value="1"/>
</dbReference>
<gene>
    <name evidence="2" type="ORF">DWQ67_09765</name>
</gene>
<keyword evidence="3" id="KW-1185">Reference proteome</keyword>
<dbReference type="InterPro" id="IPR011051">
    <property type="entry name" value="RmlC_Cupin_sf"/>
</dbReference>
<name>A0A496PI92_9MICC</name>
<evidence type="ECO:0000313" key="2">
    <source>
        <dbReference type="EMBL" id="RKW70216.1"/>
    </source>
</evidence>
<accession>A0A496PI92</accession>
<dbReference type="AlphaFoldDB" id="A0A496PI92"/>
<dbReference type="EMBL" id="QQXL01000005">
    <property type="protein sequence ID" value="RKW70216.1"/>
    <property type="molecule type" value="Genomic_DNA"/>
</dbReference>
<proteinExistence type="predicted"/>
<dbReference type="Proteomes" id="UP000273119">
    <property type="component" value="Unassembled WGS sequence"/>
</dbReference>
<dbReference type="InterPro" id="IPR014710">
    <property type="entry name" value="RmlC-like_jellyroll"/>
</dbReference>
<dbReference type="RefSeq" id="WP_121485406.1">
    <property type="nucleotide sequence ID" value="NZ_QQXL01000005.1"/>
</dbReference>
<dbReference type="Pfam" id="PF05899">
    <property type="entry name" value="Cupin_3"/>
    <property type="match status" value="1"/>
</dbReference>
<dbReference type="Gene3D" id="2.60.120.10">
    <property type="entry name" value="Jelly Rolls"/>
    <property type="match status" value="1"/>
</dbReference>
<protein>
    <submittedName>
        <fullName evidence="2">DUF861 domain-containing protein</fullName>
    </submittedName>
</protein>
<dbReference type="PANTHER" id="PTHR40943">
    <property type="entry name" value="CYTOPLASMIC PROTEIN-RELATED"/>
    <property type="match status" value="1"/>
</dbReference>
<evidence type="ECO:0000313" key="3">
    <source>
        <dbReference type="Proteomes" id="UP000273119"/>
    </source>
</evidence>
<reference evidence="2 3" key="1">
    <citation type="submission" date="2018-07" db="EMBL/GenBank/DDBJ databases">
        <title>Arthrobacter sp. nov., isolated from raw cow's milk with high bacterial count.</title>
        <authorList>
            <person name="Hahne J."/>
            <person name="Isele D."/>
            <person name="Lipski A."/>
        </authorList>
    </citation>
    <scope>NUCLEOTIDE SEQUENCE [LARGE SCALE GENOMIC DNA]</scope>
    <source>
        <strain evidence="2 3">JZ R-183</strain>
    </source>
</reference>
<organism evidence="2 3">
    <name type="scientific">Galactobacter caseinivorans</name>
    <dbReference type="NCBI Taxonomy" id="2676123"/>
    <lineage>
        <taxon>Bacteria</taxon>
        <taxon>Bacillati</taxon>
        <taxon>Actinomycetota</taxon>
        <taxon>Actinomycetes</taxon>
        <taxon>Micrococcales</taxon>
        <taxon>Micrococcaceae</taxon>
        <taxon>Galactobacter</taxon>
    </lineage>
</organism>
<dbReference type="InterPro" id="IPR008579">
    <property type="entry name" value="UGlyAH_Cupin_dom"/>
</dbReference>